<feature type="domain" description="Aminoacyl-transfer RNA synthetases class-II family profile" evidence="12">
    <location>
        <begin position="226"/>
        <end position="590"/>
    </location>
</feature>
<dbReference type="Proteomes" id="UP000003163">
    <property type="component" value="Unassembled WGS sequence"/>
</dbReference>
<keyword evidence="14" id="KW-1185">Reference proteome</keyword>
<comment type="similarity">
    <text evidence="2">Belongs to the class-II aminoacyl-tRNA synthetase family. Type 2 subfamily.</text>
</comment>
<dbReference type="GO" id="GO:0003723">
    <property type="term" value="F:RNA binding"/>
    <property type="evidence" value="ECO:0007669"/>
    <property type="project" value="TreeGrafter"/>
</dbReference>
<dbReference type="VEuPathDB" id="MicrosporidiaDB:EDEG_01296"/>
<dbReference type="InterPro" id="IPR004523">
    <property type="entry name" value="Asp-tRNA_synthase_2"/>
</dbReference>
<keyword evidence="4" id="KW-0963">Cytoplasm</keyword>
<protein>
    <recommendedName>
        <fullName evidence="3">aspartate--tRNA ligase</fullName>
        <ecNumber evidence="3">6.1.1.12</ecNumber>
    </recommendedName>
</protein>
<dbReference type="InParanoid" id="J9DAE5"/>
<dbReference type="InterPro" id="IPR045864">
    <property type="entry name" value="aa-tRNA-synth_II/BPL/LPL"/>
</dbReference>
<keyword evidence="6" id="KW-0547">Nucleotide-binding</keyword>
<dbReference type="OrthoDB" id="372395at2759"/>
<keyword evidence="5" id="KW-0436">Ligase</keyword>
<keyword evidence="8" id="KW-0648">Protein biosynthesis</keyword>
<evidence type="ECO:0000256" key="3">
    <source>
        <dbReference type="ARBA" id="ARBA00012841"/>
    </source>
</evidence>
<evidence type="ECO:0000256" key="11">
    <source>
        <dbReference type="SAM" id="MobiDB-lite"/>
    </source>
</evidence>
<feature type="region of interest" description="Disordered" evidence="11">
    <location>
        <begin position="82"/>
        <end position="118"/>
    </location>
</feature>
<evidence type="ECO:0000256" key="5">
    <source>
        <dbReference type="ARBA" id="ARBA00022598"/>
    </source>
</evidence>
<evidence type="ECO:0000259" key="12">
    <source>
        <dbReference type="PROSITE" id="PS50862"/>
    </source>
</evidence>
<dbReference type="GO" id="GO:0006422">
    <property type="term" value="P:aspartyl-tRNA aminoacylation"/>
    <property type="evidence" value="ECO:0007669"/>
    <property type="project" value="InterPro"/>
</dbReference>
<dbReference type="AlphaFoldDB" id="J9DAE5"/>
<evidence type="ECO:0000313" key="14">
    <source>
        <dbReference type="Proteomes" id="UP000003163"/>
    </source>
</evidence>
<dbReference type="EMBL" id="AFBI03000018">
    <property type="protein sequence ID" value="EJW04479.1"/>
    <property type="molecule type" value="Genomic_DNA"/>
</dbReference>
<comment type="caution">
    <text evidence="13">The sequence shown here is derived from an EMBL/GenBank/DDBJ whole genome shotgun (WGS) entry which is preliminary data.</text>
</comment>
<dbReference type="Pfam" id="PF00152">
    <property type="entry name" value="tRNA-synt_2"/>
    <property type="match status" value="1"/>
</dbReference>
<dbReference type="InterPro" id="IPR004364">
    <property type="entry name" value="Aa-tRNA-synt_II"/>
</dbReference>
<dbReference type="SUPFAM" id="SSF50249">
    <property type="entry name" value="Nucleic acid-binding proteins"/>
    <property type="match status" value="1"/>
</dbReference>
<organism evidence="13 14">
    <name type="scientific">Edhazardia aedis (strain USNM 41457)</name>
    <name type="common">Microsporidian parasite</name>
    <dbReference type="NCBI Taxonomy" id="1003232"/>
    <lineage>
        <taxon>Eukaryota</taxon>
        <taxon>Fungi</taxon>
        <taxon>Fungi incertae sedis</taxon>
        <taxon>Microsporidia</taxon>
        <taxon>Edhazardia</taxon>
    </lineage>
</organism>
<sequence>MQIPAQSTQLSTLKTTENVPEKVIKIRGYVYNQRIGKSVSFLTLRQGLETLQCVYTKQSVKGNDISNMLDQMLNLNVSVKEDKNKKNVKNQNQESKKNANKKEKKNKKDEKTQQPPQIPSAYNLYTKIPLESFIEISGTISISEVIIKSATIQNIELQTTSIEIINLSSDLPFALKDGLMNETAAKAQNMATISFNKLLDNRFLHFRMPHMHSLYKIINGFYINFRYFLNNSEFIEFKTPKLIEASSEGGANLFEINFFNRKAYLAQSPQLYKQMLVLGGFSKVFEIGHVYRAEESNINRYLSEFTGVDIEMEILDYEILIHFVWDLLSTVFTNIFRDYERELEFVRRYQDFPNLQFTRKPVVLSFVQCKNLLKIYRGYDNLSDNISENVDRMDFSNVFDINFNHYIFENLNLNDFNREDEKILGFIVKKHFDTDMFVVKDYPKAVRAFYTKSKKYLNKIINEKVANSDNDDNKLLDKNETKIASSNKLFDDKIKTYNDIFSNSFDFILRGEEILSGAQRIDNYAELVESIESNNICIKTLSGYLDAFKYGVPTHGGCGIGFERLLKSFFNFKDIRYFSSFPRDPTRLYP</sequence>
<dbReference type="PRINTS" id="PR01042">
    <property type="entry name" value="TRNASYNTHASP"/>
</dbReference>
<evidence type="ECO:0000256" key="4">
    <source>
        <dbReference type="ARBA" id="ARBA00022490"/>
    </source>
</evidence>
<reference evidence="13 14" key="1">
    <citation type="submission" date="2011-08" db="EMBL/GenBank/DDBJ databases">
        <authorList>
            <person name="Liu Z.J."/>
            <person name="Shi F.L."/>
            <person name="Lu J.Q."/>
            <person name="Li M."/>
            <person name="Wang Z.L."/>
        </authorList>
    </citation>
    <scope>NUCLEOTIDE SEQUENCE [LARGE SCALE GENOMIC DNA]</scope>
    <source>
        <strain evidence="13 14">USNM 41457</strain>
    </source>
</reference>
<dbReference type="GO" id="GO:0005829">
    <property type="term" value="C:cytosol"/>
    <property type="evidence" value="ECO:0007669"/>
    <property type="project" value="TreeGrafter"/>
</dbReference>
<evidence type="ECO:0000256" key="2">
    <source>
        <dbReference type="ARBA" id="ARBA00005312"/>
    </source>
</evidence>
<comment type="catalytic activity">
    <reaction evidence="10">
        <text>tRNA(Asp) + L-aspartate + ATP = L-aspartyl-tRNA(Asp) + AMP + diphosphate</text>
        <dbReference type="Rhea" id="RHEA:19649"/>
        <dbReference type="Rhea" id="RHEA-COMP:9660"/>
        <dbReference type="Rhea" id="RHEA-COMP:9678"/>
        <dbReference type="ChEBI" id="CHEBI:29991"/>
        <dbReference type="ChEBI" id="CHEBI:30616"/>
        <dbReference type="ChEBI" id="CHEBI:33019"/>
        <dbReference type="ChEBI" id="CHEBI:78442"/>
        <dbReference type="ChEBI" id="CHEBI:78516"/>
        <dbReference type="ChEBI" id="CHEBI:456215"/>
        <dbReference type="EC" id="6.1.1.12"/>
    </reaction>
</comment>
<evidence type="ECO:0000256" key="8">
    <source>
        <dbReference type="ARBA" id="ARBA00022917"/>
    </source>
</evidence>
<keyword evidence="7" id="KW-0067">ATP-binding</keyword>
<dbReference type="PROSITE" id="PS50862">
    <property type="entry name" value="AA_TRNA_LIGASE_II"/>
    <property type="match status" value="1"/>
</dbReference>
<accession>J9DAE5</accession>
<reference evidence="14" key="2">
    <citation type="submission" date="2015-07" db="EMBL/GenBank/DDBJ databases">
        <title>Contrasting host-pathogen interactions and genome evolution in two generalist and specialist microsporidian pathogens of mosquitoes.</title>
        <authorList>
            <consortium name="The Broad Institute Genomics Platform"/>
            <consortium name="The Broad Institute Genome Sequencing Center for Infectious Disease"/>
            <person name="Cuomo C.A."/>
            <person name="Sanscrainte N.D."/>
            <person name="Goldberg J.M."/>
            <person name="Heiman D."/>
            <person name="Young S."/>
            <person name="Zeng Q."/>
            <person name="Becnel J.J."/>
            <person name="Birren B.W."/>
        </authorList>
    </citation>
    <scope>NUCLEOTIDE SEQUENCE [LARGE SCALE GENOMIC DNA]</scope>
    <source>
        <strain evidence="14">USNM 41457</strain>
    </source>
</reference>
<dbReference type="FunCoup" id="J9DAE5">
    <property type="interactions" value="263"/>
</dbReference>
<dbReference type="PANTHER" id="PTHR43450:SF1">
    <property type="entry name" value="ASPARTATE--TRNA LIGASE, CYTOPLASMIC"/>
    <property type="match status" value="1"/>
</dbReference>
<evidence type="ECO:0000313" key="13">
    <source>
        <dbReference type="EMBL" id="EJW04479.1"/>
    </source>
</evidence>
<feature type="compositionally biased region" description="Basic and acidic residues" evidence="11">
    <location>
        <begin position="94"/>
        <end position="112"/>
    </location>
</feature>
<evidence type="ECO:0000256" key="9">
    <source>
        <dbReference type="ARBA" id="ARBA00023146"/>
    </source>
</evidence>
<dbReference type="InterPro" id="IPR002312">
    <property type="entry name" value="Asp/Asn-tRNA-synth_IIb"/>
</dbReference>
<dbReference type="Gene3D" id="2.40.50.140">
    <property type="entry name" value="Nucleic acid-binding proteins"/>
    <property type="match status" value="1"/>
</dbReference>
<proteinExistence type="inferred from homology"/>
<dbReference type="GO" id="GO:0017101">
    <property type="term" value="C:aminoacyl-tRNA synthetase multienzyme complex"/>
    <property type="evidence" value="ECO:0007669"/>
    <property type="project" value="TreeGrafter"/>
</dbReference>
<name>J9DAE5_EDHAE</name>
<evidence type="ECO:0000256" key="7">
    <source>
        <dbReference type="ARBA" id="ARBA00022840"/>
    </source>
</evidence>
<dbReference type="PANTHER" id="PTHR43450">
    <property type="entry name" value="ASPARTYL-TRNA SYNTHETASE"/>
    <property type="match status" value="1"/>
</dbReference>
<dbReference type="GO" id="GO:0005524">
    <property type="term" value="F:ATP binding"/>
    <property type="evidence" value="ECO:0007669"/>
    <property type="project" value="UniProtKB-KW"/>
</dbReference>
<dbReference type="InterPro" id="IPR006195">
    <property type="entry name" value="aa-tRNA-synth_II"/>
</dbReference>
<evidence type="ECO:0000256" key="6">
    <source>
        <dbReference type="ARBA" id="ARBA00022741"/>
    </source>
</evidence>
<dbReference type="STRING" id="1003232.J9DAE5"/>
<keyword evidence="9" id="KW-0030">Aminoacyl-tRNA synthetase</keyword>
<evidence type="ECO:0000256" key="1">
    <source>
        <dbReference type="ARBA" id="ARBA00004496"/>
    </source>
</evidence>
<dbReference type="InterPro" id="IPR012340">
    <property type="entry name" value="NA-bd_OB-fold"/>
</dbReference>
<dbReference type="Gene3D" id="3.30.930.10">
    <property type="entry name" value="Bira Bifunctional Protein, Domain 2"/>
    <property type="match status" value="1"/>
</dbReference>
<evidence type="ECO:0000256" key="10">
    <source>
        <dbReference type="ARBA" id="ARBA00047904"/>
    </source>
</evidence>
<comment type="subcellular location">
    <subcellularLocation>
        <location evidence="1">Cytoplasm</location>
    </subcellularLocation>
</comment>
<dbReference type="EC" id="6.1.1.12" evidence="3"/>
<dbReference type="GO" id="GO:0004815">
    <property type="term" value="F:aspartate-tRNA ligase activity"/>
    <property type="evidence" value="ECO:0007669"/>
    <property type="project" value="UniProtKB-EC"/>
</dbReference>
<dbReference type="SUPFAM" id="SSF55681">
    <property type="entry name" value="Class II aaRS and biotin synthetases"/>
    <property type="match status" value="1"/>
</dbReference>
<dbReference type="HOGENOM" id="CLU_004553_2_1_1"/>
<gene>
    <name evidence="13" type="ORF">EDEG_01296</name>
</gene>
<dbReference type="OMA" id="WVHEIRD"/>